<sequence>MYAEEHSRAIYTWQEESEREIMNTTPLEIPKEMASQDSPLSITSSVAGILTFVVAIAAAIYVRFTYLRNADNEYFQVKASLSWHKTESQWLHDLVYASDGPKDRFGHEKEYQMYVSVMEELGKLEERLLELVTEAELKASTEDDQGKKWALVPKSMAFRTSVAMSWLPVRRKALELVRQRDALGARVLFAQMSMMSSRVRDQESQAKKQKELDQERLDRLESTVHSQHEKLDRLESLVYRWMHRDRIESESIRRWGAQRNDTFGTDDSQSETPVATGTTTPLPKSETYDLEHFRKPELTAV</sequence>
<name>A0A8H6EM41_9HELO</name>
<dbReference type="Proteomes" id="UP000531561">
    <property type="component" value="Unassembled WGS sequence"/>
</dbReference>
<accession>A0A8H6EM41</accession>
<feature type="compositionally biased region" description="Basic and acidic residues" evidence="2">
    <location>
        <begin position="286"/>
        <end position="301"/>
    </location>
</feature>
<keyword evidence="5" id="KW-1185">Reference proteome</keyword>
<protein>
    <submittedName>
        <fullName evidence="4">Uncharacterized protein</fullName>
    </submittedName>
</protein>
<evidence type="ECO:0000256" key="2">
    <source>
        <dbReference type="SAM" id="MobiDB-lite"/>
    </source>
</evidence>
<comment type="caution">
    <text evidence="4">The sequence shown here is derived from an EMBL/GenBank/DDBJ whole genome shotgun (WGS) entry which is preliminary data.</text>
</comment>
<feature type="transmembrane region" description="Helical" evidence="3">
    <location>
        <begin position="40"/>
        <end position="62"/>
    </location>
</feature>
<organism evidence="4 5">
    <name type="scientific">Botrytis fragariae</name>
    <dbReference type="NCBI Taxonomy" id="1964551"/>
    <lineage>
        <taxon>Eukaryota</taxon>
        <taxon>Fungi</taxon>
        <taxon>Dikarya</taxon>
        <taxon>Ascomycota</taxon>
        <taxon>Pezizomycotina</taxon>
        <taxon>Leotiomycetes</taxon>
        <taxon>Helotiales</taxon>
        <taxon>Sclerotiniaceae</taxon>
        <taxon>Botrytis</taxon>
    </lineage>
</organism>
<reference evidence="4 5" key="1">
    <citation type="journal article" date="2020" name="Phytopathology">
        <title>A high-quality genome resource of Botrytis fragariae, a new and rapidly spreading fungal pathogen causing strawberry gray mold in the U.S.A.</title>
        <authorList>
            <person name="Wu Y."/>
            <person name="Saski C.A."/>
            <person name="Schnabel G."/>
            <person name="Xiao S."/>
            <person name="Hu M."/>
        </authorList>
    </citation>
    <scope>NUCLEOTIDE SEQUENCE [LARGE SCALE GENOMIC DNA]</scope>
    <source>
        <strain evidence="4 5">BVB16</strain>
    </source>
</reference>
<gene>
    <name evidence="4" type="ORF">Bfra_001532</name>
</gene>
<keyword evidence="3" id="KW-0472">Membrane</keyword>
<dbReference type="OrthoDB" id="5329749at2759"/>
<proteinExistence type="predicted"/>
<dbReference type="AlphaFoldDB" id="A0A8H6EM41"/>
<keyword evidence="3" id="KW-1133">Transmembrane helix</keyword>
<feature type="coiled-coil region" evidence="1">
    <location>
        <begin position="203"/>
        <end position="237"/>
    </location>
</feature>
<dbReference type="RefSeq" id="XP_037196115.1">
    <property type="nucleotide sequence ID" value="XM_037331961.1"/>
</dbReference>
<dbReference type="EMBL" id="JABFCT010000003">
    <property type="protein sequence ID" value="KAF5877169.1"/>
    <property type="molecule type" value="Genomic_DNA"/>
</dbReference>
<dbReference type="GeneID" id="59255653"/>
<evidence type="ECO:0000313" key="5">
    <source>
        <dbReference type="Proteomes" id="UP000531561"/>
    </source>
</evidence>
<keyword evidence="1" id="KW-0175">Coiled coil</keyword>
<evidence type="ECO:0000313" key="4">
    <source>
        <dbReference type="EMBL" id="KAF5877169.1"/>
    </source>
</evidence>
<keyword evidence="3" id="KW-0812">Transmembrane</keyword>
<feature type="region of interest" description="Disordered" evidence="2">
    <location>
        <begin position="258"/>
        <end position="301"/>
    </location>
</feature>
<feature type="compositionally biased region" description="Polar residues" evidence="2">
    <location>
        <begin position="259"/>
        <end position="282"/>
    </location>
</feature>
<evidence type="ECO:0000256" key="3">
    <source>
        <dbReference type="SAM" id="Phobius"/>
    </source>
</evidence>
<evidence type="ECO:0000256" key="1">
    <source>
        <dbReference type="SAM" id="Coils"/>
    </source>
</evidence>